<protein>
    <submittedName>
        <fullName evidence="1">Uncharacterized protein</fullName>
    </submittedName>
</protein>
<sequence length="152" mass="17172">MSKYEELSGLQGDLMGQDLMDDSVPMEQSDAPAENDVEAMKRRVKEMEEEVSRLKNMQNDLEADYEVTSTEEKAEIDSRSIYVGNVDYSVKPEMLQEHFKSCGTINRVTILCNKFNGSPKGYAYIEFSDPSLVANALVLNESVLCNRPLKVF</sequence>
<reference evidence="1" key="1">
    <citation type="submission" date="2022-04" db="EMBL/GenBank/DDBJ databases">
        <title>Genome of the entomopathogenic fungus Entomophthora muscae.</title>
        <authorList>
            <person name="Elya C."/>
            <person name="Lovett B.R."/>
            <person name="Lee E."/>
            <person name="Macias A.M."/>
            <person name="Hajek A.E."/>
            <person name="De Bivort B.L."/>
            <person name="Kasson M.T."/>
            <person name="De Fine Licht H.H."/>
            <person name="Stajich J.E."/>
        </authorList>
    </citation>
    <scope>NUCLEOTIDE SEQUENCE</scope>
    <source>
        <strain evidence="1">Berkeley</strain>
    </source>
</reference>
<organism evidence="1 2">
    <name type="scientific">Entomophthora muscae</name>
    <dbReference type="NCBI Taxonomy" id="34485"/>
    <lineage>
        <taxon>Eukaryota</taxon>
        <taxon>Fungi</taxon>
        <taxon>Fungi incertae sedis</taxon>
        <taxon>Zoopagomycota</taxon>
        <taxon>Entomophthoromycotina</taxon>
        <taxon>Entomophthoromycetes</taxon>
        <taxon>Entomophthorales</taxon>
        <taxon>Entomophthoraceae</taxon>
        <taxon>Entomophthora</taxon>
    </lineage>
</organism>
<comment type="caution">
    <text evidence="1">The sequence shown here is derived from an EMBL/GenBank/DDBJ whole genome shotgun (WGS) entry which is preliminary data.</text>
</comment>
<accession>A0ACC2T348</accession>
<evidence type="ECO:0000313" key="1">
    <source>
        <dbReference type="EMBL" id="KAJ9068936.1"/>
    </source>
</evidence>
<keyword evidence="2" id="KW-1185">Reference proteome</keyword>
<proteinExistence type="predicted"/>
<evidence type="ECO:0000313" key="2">
    <source>
        <dbReference type="Proteomes" id="UP001165960"/>
    </source>
</evidence>
<dbReference type="EMBL" id="QTSX02003674">
    <property type="protein sequence ID" value="KAJ9068936.1"/>
    <property type="molecule type" value="Genomic_DNA"/>
</dbReference>
<gene>
    <name evidence="1" type="ORF">DSO57_1023574</name>
</gene>
<dbReference type="Proteomes" id="UP001165960">
    <property type="component" value="Unassembled WGS sequence"/>
</dbReference>
<name>A0ACC2T348_9FUNG</name>